<dbReference type="GO" id="GO:0033717">
    <property type="term" value="F:gluconate 2-dehydrogenase (acceptor) activity"/>
    <property type="evidence" value="ECO:0007669"/>
    <property type="project" value="UniProtKB-EC"/>
</dbReference>
<reference evidence="13 14" key="1">
    <citation type="submission" date="2008-03" db="EMBL/GenBank/DDBJ databases">
        <title>Sequencing of the draft genome and assembly of Burkholderia graminis C4D1M.</title>
        <authorList>
            <consortium name="US DOE Joint Genome Institute (JGI-PGF)"/>
            <person name="Copeland A."/>
            <person name="Lucas S."/>
            <person name="Lapidus A."/>
            <person name="Glavina del Rio T."/>
            <person name="Dalin E."/>
            <person name="Tice H."/>
            <person name="Bruce D."/>
            <person name="Goodwin L."/>
            <person name="Pitluck S."/>
            <person name="Larimer F."/>
            <person name="Land M.L."/>
            <person name="Hauser L."/>
            <person name="Tiedje J."/>
            <person name="Richardson P."/>
        </authorList>
    </citation>
    <scope>NUCLEOTIDE SEQUENCE [LARGE SCALE GENOMIC DNA]</scope>
    <source>
        <strain evidence="14">ATCC 700544 / DSM 17151 / LMG 18924 / NCIMB 13744 / C4D1M</strain>
    </source>
</reference>
<evidence type="ECO:0000256" key="5">
    <source>
        <dbReference type="ARBA" id="ARBA00022729"/>
    </source>
</evidence>
<evidence type="ECO:0000313" key="14">
    <source>
        <dbReference type="Proteomes" id="UP000005045"/>
    </source>
</evidence>
<dbReference type="InterPro" id="IPR051459">
    <property type="entry name" value="Cytochrome_c-type_DH"/>
</dbReference>
<dbReference type="Pfam" id="PF00034">
    <property type="entry name" value="Cytochrom_C"/>
    <property type="match status" value="1"/>
</dbReference>
<keyword evidence="2" id="KW-1003">Cell membrane</keyword>
<keyword evidence="3 9" id="KW-0349">Heme</keyword>
<comment type="cofactor">
    <cofactor evidence="9">
        <name>heme c</name>
        <dbReference type="ChEBI" id="CHEBI:61717"/>
    </cofactor>
    <text evidence="9">Binds 3 heme c groups covalently per subunit.</text>
</comment>
<evidence type="ECO:0000256" key="2">
    <source>
        <dbReference type="ARBA" id="ARBA00022475"/>
    </source>
</evidence>
<organism evidence="13 14">
    <name type="scientific">Paraburkholderia graminis (strain ATCC 700544 / DSM 17151 / LMG 18924 / NCIMB 13744 / C4D1M)</name>
    <dbReference type="NCBI Taxonomy" id="396598"/>
    <lineage>
        <taxon>Bacteria</taxon>
        <taxon>Pseudomonadati</taxon>
        <taxon>Pseudomonadota</taxon>
        <taxon>Betaproteobacteria</taxon>
        <taxon>Burkholderiales</taxon>
        <taxon>Burkholderiaceae</taxon>
        <taxon>Paraburkholderia</taxon>
    </lineage>
</organism>
<dbReference type="Proteomes" id="UP000005045">
    <property type="component" value="Unassembled WGS sequence"/>
</dbReference>
<dbReference type="PIRSF" id="PIRSF000018">
    <property type="entry name" value="Mb_ADH_cyt_c"/>
    <property type="match status" value="1"/>
</dbReference>
<feature type="binding site" description="axial binding residue" evidence="10">
    <location>
        <position position="256"/>
    </location>
    <ligand>
        <name>heme c</name>
        <dbReference type="ChEBI" id="CHEBI:61717"/>
        <label>2</label>
    </ligand>
    <ligandPart>
        <name>Fe</name>
        <dbReference type="ChEBI" id="CHEBI:18248"/>
    </ligandPart>
</feature>
<feature type="binding site" description="covalent" evidence="9">
    <location>
        <position position="97"/>
    </location>
    <ligand>
        <name>heme c</name>
        <dbReference type="ChEBI" id="CHEBI:61717"/>
        <label>1</label>
    </ligand>
</feature>
<dbReference type="AlphaFoldDB" id="B1GB73"/>
<name>B1GB73_PARG4</name>
<evidence type="ECO:0000256" key="7">
    <source>
        <dbReference type="ARBA" id="ARBA00023004"/>
    </source>
</evidence>
<dbReference type="Gene3D" id="1.10.760.10">
    <property type="entry name" value="Cytochrome c-like domain"/>
    <property type="match status" value="3"/>
</dbReference>
<comment type="subcellular location">
    <subcellularLocation>
        <location evidence="1">Cell membrane</location>
    </subcellularLocation>
</comment>
<evidence type="ECO:0000256" key="3">
    <source>
        <dbReference type="ARBA" id="ARBA00022617"/>
    </source>
</evidence>
<evidence type="ECO:0000256" key="1">
    <source>
        <dbReference type="ARBA" id="ARBA00004236"/>
    </source>
</evidence>
<comment type="caution">
    <text evidence="13">The sequence shown here is derived from an EMBL/GenBank/DDBJ whole genome shotgun (WGS) entry which is preliminary data.</text>
</comment>
<feature type="compositionally biased region" description="Polar residues" evidence="11">
    <location>
        <begin position="55"/>
        <end position="72"/>
    </location>
</feature>
<accession>B1GB73</accession>
<proteinExistence type="predicted"/>
<dbReference type="EC" id="1.1.99.3" evidence="13"/>
<dbReference type="PANTHER" id="PTHR35008">
    <property type="entry name" value="BLL4482 PROTEIN-RELATED"/>
    <property type="match status" value="1"/>
</dbReference>
<evidence type="ECO:0000256" key="4">
    <source>
        <dbReference type="ARBA" id="ARBA00022723"/>
    </source>
</evidence>
<feature type="binding site" description="covalent" evidence="9">
    <location>
        <position position="389"/>
    </location>
    <ligand>
        <name>heme c</name>
        <dbReference type="ChEBI" id="CHEBI:61717"/>
        <label>3</label>
    </ligand>
</feature>
<evidence type="ECO:0000256" key="11">
    <source>
        <dbReference type="SAM" id="MobiDB-lite"/>
    </source>
</evidence>
<evidence type="ECO:0000256" key="8">
    <source>
        <dbReference type="ARBA" id="ARBA00023136"/>
    </source>
</evidence>
<keyword evidence="6" id="KW-0677">Repeat</keyword>
<feature type="binding site" description="covalent" evidence="9">
    <location>
        <position position="255"/>
    </location>
    <ligand>
        <name>heme c</name>
        <dbReference type="ChEBI" id="CHEBI:61717"/>
        <label>2</label>
    </ligand>
</feature>
<keyword evidence="4 10" id="KW-0479">Metal-binding</keyword>
<feature type="binding site" description="covalent" evidence="9">
    <location>
        <position position="94"/>
    </location>
    <ligand>
        <name>heme c</name>
        <dbReference type="ChEBI" id="CHEBI:61717"/>
        <label>1</label>
    </ligand>
</feature>
<feature type="domain" description="Cytochrome c" evidence="12">
    <location>
        <begin position="376"/>
        <end position="466"/>
    </location>
</feature>
<keyword evidence="13" id="KW-0560">Oxidoreductase</keyword>
<keyword evidence="5" id="KW-0732">Signal</keyword>
<dbReference type="GO" id="GO:0005886">
    <property type="term" value="C:plasma membrane"/>
    <property type="evidence" value="ECO:0007669"/>
    <property type="project" value="UniProtKB-SubCell"/>
</dbReference>
<dbReference type="InterPro" id="IPR009056">
    <property type="entry name" value="Cyt_c-like_dom"/>
</dbReference>
<dbReference type="InterPro" id="IPR036909">
    <property type="entry name" value="Cyt_c-like_dom_sf"/>
</dbReference>
<dbReference type="RefSeq" id="WP_006053179.1">
    <property type="nucleotide sequence ID" value="NZ_ABLD01000052.1"/>
</dbReference>
<dbReference type="InterPro" id="IPR014353">
    <property type="entry name" value="Membr-bd_ADH_cyt_c"/>
</dbReference>
<dbReference type="GO" id="GO:0005506">
    <property type="term" value="F:iron ion binding"/>
    <property type="evidence" value="ECO:0007669"/>
    <property type="project" value="InterPro"/>
</dbReference>
<dbReference type="PROSITE" id="PS51007">
    <property type="entry name" value="CYTC"/>
    <property type="match status" value="3"/>
</dbReference>
<gene>
    <name evidence="13" type="ORF">BgramDRAFT_6613</name>
</gene>
<dbReference type="SUPFAM" id="SSF46626">
    <property type="entry name" value="Cytochrome c"/>
    <property type="match status" value="3"/>
</dbReference>
<dbReference type="GO" id="GO:0009055">
    <property type="term" value="F:electron transfer activity"/>
    <property type="evidence" value="ECO:0007669"/>
    <property type="project" value="InterPro"/>
</dbReference>
<feature type="binding site" description="covalent" evidence="9">
    <location>
        <position position="252"/>
    </location>
    <ligand>
        <name>heme c</name>
        <dbReference type="ChEBI" id="CHEBI:61717"/>
        <label>2</label>
    </ligand>
</feature>
<keyword evidence="8" id="KW-0472">Membrane</keyword>
<keyword evidence="14" id="KW-1185">Reference proteome</keyword>
<feature type="domain" description="Cytochrome c" evidence="12">
    <location>
        <begin position="80"/>
        <end position="194"/>
    </location>
</feature>
<feature type="binding site" description="axial binding residue" evidence="10">
    <location>
        <position position="98"/>
    </location>
    <ligand>
        <name>heme c</name>
        <dbReference type="ChEBI" id="CHEBI:61717"/>
        <label>1</label>
    </ligand>
    <ligandPart>
        <name>Fe</name>
        <dbReference type="ChEBI" id="CHEBI:18248"/>
    </ligandPart>
</feature>
<feature type="domain" description="Cytochrome c" evidence="12">
    <location>
        <begin position="237"/>
        <end position="350"/>
    </location>
</feature>
<dbReference type="EMBL" id="ABLD01000052">
    <property type="protein sequence ID" value="EDT06602.1"/>
    <property type="molecule type" value="Genomic_DNA"/>
</dbReference>
<feature type="region of interest" description="Disordered" evidence="11">
    <location>
        <begin position="47"/>
        <end position="72"/>
    </location>
</feature>
<sequence>MRGLRDFIVMRGGGLVRRGWRAVGVAAVALALTGTLLHDAASHAREAAASGADNGVTNSTTNSTATREINASITTSANPTEIARGAYLAKAADCAGCHTAPPRIPQPGAKPVATPPFAGGLGMGSPFGTIYSSNITPDPQAGIGRYSYEDFARALREGVARGGKRLYPAMPYPSFSKITDDDMHALYAYFMHGVQPVPTPAPTTRLPFPFNQRWALLFWDWVFAPTGQYRADPAHDAQWNRGAYLVQSLGHCGACHTPRGPAFNERGYSHSSSTYLTGGTNDNWFASNLTADPGSGLGRFSADDIAAFLKAGHGGGLVTFGSMVQVVEDSTQYLSDADRAAIAAYLKSLPPRAPNGRFNANSRAAQQTVRALRTGDVERPGAGIYATYCARCHQMDGAGVPQKYPRLAGNPAVLGASSTSLVRLLVEGGESPHTLSGPEPRKMPSFTDKLTDNEMARVLTFIRNTWGNAAAPVTSRDVSRVRAKLGK</sequence>
<keyword evidence="7 10" id="KW-0408">Iron</keyword>
<feature type="binding site" description="covalent" evidence="9">
    <location>
        <position position="392"/>
    </location>
    <ligand>
        <name>heme c</name>
        <dbReference type="ChEBI" id="CHEBI:61717"/>
        <label>3</label>
    </ligand>
</feature>
<evidence type="ECO:0000256" key="6">
    <source>
        <dbReference type="ARBA" id="ARBA00022737"/>
    </source>
</evidence>
<evidence type="ECO:0000259" key="12">
    <source>
        <dbReference type="PROSITE" id="PS51007"/>
    </source>
</evidence>
<evidence type="ECO:0000313" key="13">
    <source>
        <dbReference type="EMBL" id="EDT06602.1"/>
    </source>
</evidence>
<dbReference type="PANTHER" id="PTHR35008:SF8">
    <property type="entry name" value="ALCOHOL DEHYDROGENASE CYTOCHROME C SUBUNIT"/>
    <property type="match status" value="1"/>
</dbReference>
<evidence type="ECO:0000256" key="10">
    <source>
        <dbReference type="PIRSR" id="PIRSR000018-51"/>
    </source>
</evidence>
<dbReference type="GO" id="GO:0020037">
    <property type="term" value="F:heme binding"/>
    <property type="evidence" value="ECO:0007669"/>
    <property type="project" value="InterPro"/>
</dbReference>
<protein>
    <submittedName>
        <fullName evidence="13">Gluconate 2-dehydrogenase (Acceptor)</fullName>
        <ecNumber evidence="13">1.1.99.3</ecNumber>
    </submittedName>
</protein>
<feature type="binding site" description="axial binding residue" evidence="10">
    <location>
        <position position="393"/>
    </location>
    <ligand>
        <name>heme c</name>
        <dbReference type="ChEBI" id="CHEBI:61717"/>
        <label>3</label>
    </ligand>
    <ligandPart>
        <name>Fe</name>
        <dbReference type="ChEBI" id="CHEBI:18248"/>
    </ligandPart>
</feature>
<evidence type="ECO:0000256" key="9">
    <source>
        <dbReference type="PIRSR" id="PIRSR000018-50"/>
    </source>
</evidence>